<dbReference type="InterPro" id="IPR036761">
    <property type="entry name" value="TTHA0802/YceI-like_sf"/>
</dbReference>
<keyword evidence="1" id="KW-0732">Signal</keyword>
<evidence type="ECO:0000259" key="2">
    <source>
        <dbReference type="SMART" id="SM00867"/>
    </source>
</evidence>
<evidence type="ECO:0000313" key="3">
    <source>
        <dbReference type="EMBL" id="MDN5213803.1"/>
    </source>
</evidence>
<sequence>MKKINLIILSVLFIAVGSAFTFSQFNTPTPSNNDDLVEIEAGAYNVDTKATTVGWIGRKIAYSHNGTVGLANGVLEFSDSGLSGGSFKLDMNSIKNIDLTDQKKNAKLVGHLKSADFFSVKDHPTVSFKITSVEKKADGDNNYKISGDLTIKGITHPLSFPAKIQSKGGEVTASAKMTFDRAKYNVKFQSGSFFENLGDKAIYDDVEMEVSLVARK</sequence>
<reference evidence="3" key="1">
    <citation type="submission" date="2023-06" db="EMBL/GenBank/DDBJ databases">
        <title>Genomic of Agaribacillus aureum.</title>
        <authorList>
            <person name="Wang G."/>
        </authorList>
    </citation>
    <scope>NUCLEOTIDE SEQUENCE</scope>
    <source>
        <strain evidence="3">BMA12</strain>
    </source>
</reference>
<accession>A0ABT8L7X1</accession>
<dbReference type="RefSeq" id="WP_346759144.1">
    <property type="nucleotide sequence ID" value="NZ_JAUJEB010000004.1"/>
</dbReference>
<evidence type="ECO:0000256" key="1">
    <source>
        <dbReference type="SAM" id="SignalP"/>
    </source>
</evidence>
<dbReference type="Pfam" id="PF04264">
    <property type="entry name" value="YceI"/>
    <property type="match status" value="1"/>
</dbReference>
<keyword evidence="4" id="KW-1185">Reference proteome</keyword>
<feature type="signal peptide" evidence="1">
    <location>
        <begin position="1"/>
        <end position="21"/>
    </location>
</feature>
<feature type="chain" id="PRO_5045055078" evidence="1">
    <location>
        <begin position="22"/>
        <end position="216"/>
    </location>
</feature>
<gene>
    <name evidence="3" type="ORF">QQ020_17145</name>
</gene>
<dbReference type="EMBL" id="JAUJEB010000004">
    <property type="protein sequence ID" value="MDN5213803.1"/>
    <property type="molecule type" value="Genomic_DNA"/>
</dbReference>
<dbReference type="Gene3D" id="2.40.128.110">
    <property type="entry name" value="Lipid/polyisoprenoid-binding, YceI-like"/>
    <property type="match status" value="1"/>
</dbReference>
<dbReference type="SMART" id="SM00867">
    <property type="entry name" value="YceI"/>
    <property type="match status" value="1"/>
</dbReference>
<dbReference type="PANTHER" id="PTHR34406">
    <property type="entry name" value="PROTEIN YCEI"/>
    <property type="match status" value="1"/>
</dbReference>
<protein>
    <submittedName>
        <fullName evidence="3">YceI family protein</fullName>
    </submittedName>
</protein>
<dbReference type="SUPFAM" id="SSF101874">
    <property type="entry name" value="YceI-like"/>
    <property type="match status" value="1"/>
</dbReference>
<dbReference type="InterPro" id="IPR007372">
    <property type="entry name" value="Lipid/polyisoprenoid-bd_YceI"/>
</dbReference>
<dbReference type="Proteomes" id="UP001172083">
    <property type="component" value="Unassembled WGS sequence"/>
</dbReference>
<evidence type="ECO:0000313" key="4">
    <source>
        <dbReference type="Proteomes" id="UP001172083"/>
    </source>
</evidence>
<feature type="domain" description="Lipid/polyisoprenoid-binding YceI-like" evidence="2">
    <location>
        <begin position="43"/>
        <end position="215"/>
    </location>
</feature>
<comment type="caution">
    <text evidence="3">The sequence shown here is derived from an EMBL/GenBank/DDBJ whole genome shotgun (WGS) entry which is preliminary data.</text>
</comment>
<name>A0ABT8L7X1_9BACT</name>
<dbReference type="PANTHER" id="PTHR34406:SF1">
    <property type="entry name" value="PROTEIN YCEI"/>
    <property type="match status" value="1"/>
</dbReference>
<organism evidence="3 4">
    <name type="scientific">Agaribacillus aureus</name>
    <dbReference type="NCBI Taxonomy" id="3051825"/>
    <lineage>
        <taxon>Bacteria</taxon>
        <taxon>Pseudomonadati</taxon>
        <taxon>Bacteroidota</taxon>
        <taxon>Cytophagia</taxon>
        <taxon>Cytophagales</taxon>
        <taxon>Splendidivirgaceae</taxon>
        <taxon>Agaribacillus</taxon>
    </lineage>
</organism>
<proteinExistence type="predicted"/>